<sequence>MTRHVPTVLDGRLADASGTVQGMRVREMLQVATWLLGRPGTLHDLLDLVNDQHFLESCETIHTRSPS</sequence>
<gene>
    <name evidence="1" type="ORF">DPMN_108119</name>
</gene>
<accession>A0A9D4K8A9</accession>
<evidence type="ECO:0000313" key="1">
    <source>
        <dbReference type="EMBL" id="KAH3834784.1"/>
    </source>
</evidence>
<protein>
    <submittedName>
        <fullName evidence="1">Uncharacterized protein</fullName>
    </submittedName>
</protein>
<dbReference type="AlphaFoldDB" id="A0A9D4K8A9"/>
<comment type="caution">
    <text evidence="1">The sequence shown here is derived from an EMBL/GenBank/DDBJ whole genome shotgun (WGS) entry which is preliminary data.</text>
</comment>
<dbReference type="Proteomes" id="UP000828390">
    <property type="component" value="Unassembled WGS sequence"/>
</dbReference>
<reference evidence="1" key="1">
    <citation type="journal article" date="2019" name="bioRxiv">
        <title>The Genome of the Zebra Mussel, Dreissena polymorpha: A Resource for Invasive Species Research.</title>
        <authorList>
            <person name="McCartney M.A."/>
            <person name="Auch B."/>
            <person name="Kono T."/>
            <person name="Mallez S."/>
            <person name="Zhang Y."/>
            <person name="Obille A."/>
            <person name="Becker A."/>
            <person name="Abrahante J.E."/>
            <person name="Garbe J."/>
            <person name="Badalamenti J.P."/>
            <person name="Herman A."/>
            <person name="Mangelson H."/>
            <person name="Liachko I."/>
            <person name="Sullivan S."/>
            <person name="Sone E.D."/>
            <person name="Koren S."/>
            <person name="Silverstein K.A.T."/>
            <person name="Beckman K.B."/>
            <person name="Gohl D.M."/>
        </authorList>
    </citation>
    <scope>NUCLEOTIDE SEQUENCE</scope>
    <source>
        <strain evidence="1">Duluth1</strain>
        <tissue evidence="1">Whole animal</tissue>
    </source>
</reference>
<organism evidence="1 2">
    <name type="scientific">Dreissena polymorpha</name>
    <name type="common">Zebra mussel</name>
    <name type="synonym">Mytilus polymorpha</name>
    <dbReference type="NCBI Taxonomy" id="45954"/>
    <lineage>
        <taxon>Eukaryota</taxon>
        <taxon>Metazoa</taxon>
        <taxon>Spiralia</taxon>
        <taxon>Lophotrochozoa</taxon>
        <taxon>Mollusca</taxon>
        <taxon>Bivalvia</taxon>
        <taxon>Autobranchia</taxon>
        <taxon>Heteroconchia</taxon>
        <taxon>Euheterodonta</taxon>
        <taxon>Imparidentia</taxon>
        <taxon>Neoheterodontei</taxon>
        <taxon>Myida</taxon>
        <taxon>Dreissenoidea</taxon>
        <taxon>Dreissenidae</taxon>
        <taxon>Dreissena</taxon>
    </lineage>
</organism>
<dbReference type="EMBL" id="JAIWYP010000004">
    <property type="protein sequence ID" value="KAH3834784.1"/>
    <property type="molecule type" value="Genomic_DNA"/>
</dbReference>
<name>A0A9D4K8A9_DREPO</name>
<evidence type="ECO:0000313" key="2">
    <source>
        <dbReference type="Proteomes" id="UP000828390"/>
    </source>
</evidence>
<proteinExistence type="predicted"/>
<reference evidence="1" key="2">
    <citation type="submission" date="2020-11" db="EMBL/GenBank/DDBJ databases">
        <authorList>
            <person name="McCartney M.A."/>
            <person name="Auch B."/>
            <person name="Kono T."/>
            <person name="Mallez S."/>
            <person name="Becker A."/>
            <person name="Gohl D.M."/>
            <person name="Silverstein K.A.T."/>
            <person name="Koren S."/>
            <person name="Bechman K.B."/>
            <person name="Herman A."/>
            <person name="Abrahante J.E."/>
            <person name="Garbe J."/>
        </authorList>
    </citation>
    <scope>NUCLEOTIDE SEQUENCE</scope>
    <source>
        <strain evidence="1">Duluth1</strain>
        <tissue evidence="1">Whole animal</tissue>
    </source>
</reference>
<keyword evidence="2" id="KW-1185">Reference proteome</keyword>